<evidence type="ECO:0000313" key="1">
    <source>
        <dbReference type="EMBL" id="JAH96598.1"/>
    </source>
</evidence>
<dbReference type="EMBL" id="GBXM01011979">
    <property type="protein sequence ID" value="JAH96598.1"/>
    <property type="molecule type" value="Transcribed_RNA"/>
</dbReference>
<dbReference type="AlphaFoldDB" id="A0A0E9X4H9"/>
<protein>
    <submittedName>
        <fullName evidence="1">Uncharacterized protein</fullName>
    </submittedName>
</protein>
<reference evidence="1" key="1">
    <citation type="submission" date="2014-11" db="EMBL/GenBank/DDBJ databases">
        <authorList>
            <person name="Amaro Gonzalez C."/>
        </authorList>
    </citation>
    <scope>NUCLEOTIDE SEQUENCE</scope>
</reference>
<sequence length="71" mass="8879">MKYTLYFYRNKNNLGPTFHHKVCQYTKWTVYFLYHMSLSLFIHKSNRKMHPYIFKSLLYLMLDLHCLFFSD</sequence>
<proteinExistence type="predicted"/>
<organism evidence="1">
    <name type="scientific">Anguilla anguilla</name>
    <name type="common">European freshwater eel</name>
    <name type="synonym">Muraena anguilla</name>
    <dbReference type="NCBI Taxonomy" id="7936"/>
    <lineage>
        <taxon>Eukaryota</taxon>
        <taxon>Metazoa</taxon>
        <taxon>Chordata</taxon>
        <taxon>Craniata</taxon>
        <taxon>Vertebrata</taxon>
        <taxon>Euteleostomi</taxon>
        <taxon>Actinopterygii</taxon>
        <taxon>Neopterygii</taxon>
        <taxon>Teleostei</taxon>
        <taxon>Anguilliformes</taxon>
        <taxon>Anguillidae</taxon>
        <taxon>Anguilla</taxon>
    </lineage>
</organism>
<accession>A0A0E9X4H9</accession>
<reference evidence="1" key="2">
    <citation type="journal article" date="2015" name="Fish Shellfish Immunol.">
        <title>Early steps in the European eel (Anguilla anguilla)-Vibrio vulnificus interaction in the gills: Role of the RtxA13 toxin.</title>
        <authorList>
            <person name="Callol A."/>
            <person name="Pajuelo D."/>
            <person name="Ebbesson L."/>
            <person name="Teles M."/>
            <person name="MacKenzie S."/>
            <person name="Amaro C."/>
        </authorList>
    </citation>
    <scope>NUCLEOTIDE SEQUENCE</scope>
</reference>
<name>A0A0E9X4H9_ANGAN</name>